<keyword evidence="1" id="KW-0812">Transmembrane</keyword>
<dbReference type="EMBL" id="JAJISD010000012">
    <property type="protein sequence ID" value="MCC8431915.1"/>
    <property type="molecule type" value="Genomic_DNA"/>
</dbReference>
<evidence type="ECO:0000313" key="2">
    <source>
        <dbReference type="EMBL" id="MCC8431915.1"/>
    </source>
</evidence>
<keyword evidence="3" id="KW-1185">Reference proteome</keyword>
<proteinExistence type="predicted"/>
<accession>A0ABS8L0P7</accession>
<sequence length="113" mass="12466">MASQFRPHGRSHVYRQGRTGRPILVTSSERDGFVRVFGWKFLAHVVGFMAAVIIAAMFTAHFYPRGDEPGGFVMMGGLLLAIGWYLYASVKWAMDAPGRALANRPTFKSGEAS</sequence>
<gene>
    <name evidence="2" type="ORF">LJ725_23320</name>
</gene>
<keyword evidence="1" id="KW-1133">Transmembrane helix</keyword>
<comment type="caution">
    <text evidence="2">The sequence shown here is derived from an EMBL/GenBank/DDBJ whole genome shotgun (WGS) entry which is preliminary data.</text>
</comment>
<evidence type="ECO:0000256" key="1">
    <source>
        <dbReference type="SAM" id="Phobius"/>
    </source>
</evidence>
<keyword evidence="1" id="KW-0472">Membrane</keyword>
<organism evidence="2 3">
    <name type="scientific">Reyranella aquatilis</name>
    <dbReference type="NCBI Taxonomy" id="2035356"/>
    <lineage>
        <taxon>Bacteria</taxon>
        <taxon>Pseudomonadati</taxon>
        <taxon>Pseudomonadota</taxon>
        <taxon>Alphaproteobacteria</taxon>
        <taxon>Hyphomicrobiales</taxon>
        <taxon>Reyranellaceae</taxon>
        <taxon>Reyranella</taxon>
    </lineage>
</organism>
<dbReference type="RefSeq" id="WP_230553340.1">
    <property type="nucleotide sequence ID" value="NZ_JAJISD010000012.1"/>
</dbReference>
<evidence type="ECO:0000313" key="3">
    <source>
        <dbReference type="Proteomes" id="UP001198862"/>
    </source>
</evidence>
<feature type="transmembrane region" description="Helical" evidence="1">
    <location>
        <begin position="69"/>
        <end position="87"/>
    </location>
</feature>
<dbReference type="Proteomes" id="UP001198862">
    <property type="component" value="Unassembled WGS sequence"/>
</dbReference>
<protein>
    <submittedName>
        <fullName evidence="2">Uncharacterized protein</fullName>
    </submittedName>
</protein>
<feature type="transmembrane region" description="Helical" evidence="1">
    <location>
        <begin position="41"/>
        <end position="63"/>
    </location>
</feature>
<reference evidence="2 3" key="1">
    <citation type="submission" date="2021-11" db="EMBL/GenBank/DDBJ databases">
        <authorList>
            <person name="Lee D.-H."/>
            <person name="Kim S.-B."/>
        </authorList>
    </citation>
    <scope>NUCLEOTIDE SEQUENCE [LARGE SCALE GENOMIC DNA]</scope>
    <source>
        <strain evidence="2 3">KCTC 52223</strain>
    </source>
</reference>
<name>A0ABS8L0P7_9HYPH</name>